<evidence type="ECO:0000313" key="6">
    <source>
        <dbReference type="Proteomes" id="UP000469734"/>
    </source>
</evidence>
<dbReference type="EMBL" id="WWCR01000001">
    <property type="protein sequence ID" value="MYM70602.1"/>
    <property type="molecule type" value="Genomic_DNA"/>
</dbReference>
<keyword evidence="1" id="KW-0472">Membrane</keyword>
<evidence type="ECO:0000313" key="5">
    <source>
        <dbReference type="EMBL" id="MYM70602.1"/>
    </source>
</evidence>
<gene>
    <name evidence="5" type="ORF">GTP56_00140</name>
</gene>
<comment type="caution">
    <text evidence="5">The sequence shown here is derived from an EMBL/GenBank/DDBJ whole genome shotgun (WGS) entry which is preliminary data.</text>
</comment>
<dbReference type="Gene3D" id="3.40.50.300">
    <property type="entry name" value="P-loop containing nucleotide triphosphate hydrolases"/>
    <property type="match status" value="1"/>
</dbReference>
<reference evidence="5 6" key="1">
    <citation type="submission" date="2019-12" db="EMBL/GenBank/DDBJ databases">
        <title>Novel species isolated from a subtropical stream in China.</title>
        <authorList>
            <person name="Lu H."/>
        </authorList>
    </citation>
    <scope>NUCLEOTIDE SEQUENCE [LARGE SCALE GENOMIC DNA]</scope>
    <source>
        <strain evidence="5 6">FT134W</strain>
    </source>
</reference>
<dbReference type="InterPro" id="IPR027417">
    <property type="entry name" value="P-loop_NTPase"/>
</dbReference>
<dbReference type="GO" id="GO:0016887">
    <property type="term" value="F:ATP hydrolysis activity"/>
    <property type="evidence" value="ECO:0007669"/>
    <property type="project" value="InterPro"/>
</dbReference>
<proteinExistence type="predicted"/>
<organism evidence="5 6">
    <name type="scientific">Duganella margarita</name>
    <dbReference type="NCBI Taxonomy" id="2692170"/>
    <lineage>
        <taxon>Bacteria</taxon>
        <taxon>Pseudomonadati</taxon>
        <taxon>Pseudomonadota</taxon>
        <taxon>Betaproteobacteria</taxon>
        <taxon>Burkholderiales</taxon>
        <taxon>Oxalobacteraceae</taxon>
        <taxon>Telluria group</taxon>
        <taxon>Duganella</taxon>
    </lineage>
</organism>
<dbReference type="Proteomes" id="UP000469734">
    <property type="component" value="Unassembled WGS sequence"/>
</dbReference>
<dbReference type="Pfam" id="PF00005">
    <property type="entry name" value="ABC_tran"/>
    <property type="match status" value="1"/>
</dbReference>
<evidence type="ECO:0000259" key="4">
    <source>
        <dbReference type="PROSITE" id="PS50893"/>
    </source>
</evidence>
<evidence type="ECO:0000256" key="1">
    <source>
        <dbReference type="ARBA" id="ARBA00022475"/>
    </source>
</evidence>
<dbReference type="PROSITE" id="PS00211">
    <property type="entry name" value="ABC_TRANSPORTER_1"/>
    <property type="match status" value="1"/>
</dbReference>
<dbReference type="InterPro" id="IPR003593">
    <property type="entry name" value="AAA+_ATPase"/>
</dbReference>
<dbReference type="PROSITE" id="PS50893">
    <property type="entry name" value="ABC_TRANSPORTER_2"/>
    <property type="match status" value="1"/>
</dbReference>
<dbReference type="SMART" id="SM00382">
    <property type="entry name" value="AAA"/>
    <property type="match status" value="1"/>
</dbReference>
<protein>
    <submittedName>
        <fullName evidence="5">ATP-binding cassette domain-containing protein</fullName>
    </submittedName>
</protein>
<name>A0A7X4GVS4_9BURK</name>
<evidence type="ECO:0000256" key="2">
    <source>
        <dbReference type="ARBA" id="ARBA00022741"/>
    </source>
</evidence>
<keyword evidence="2" id="KW-0547">Nucleotide-binding</keyword>
<dbReference type="InterPro" id="IPR017871">
    <property type="entry name" value="ABC_transporter-like_CS"/>
</dbReference>
<dbReference type="PANTHER" id="PTHR43582:SF2">
    <property type="entry name" value="LINEARMYCIN RESISTANCE ATP-BINDING PROTEIN LNRL"/>
    <property type="match status" value="1"/>
</dbReference>
<evidence type="ECO:0000256" key="3">
    <source>
        <dbReference type="ARBA" id="ARBA00022840"/>
    </source>
</evidence>
<dbReference type="GO" id="GO:0005524">
    <property type="term" value="F:ATP binding"/>
    <property type="evidence" value="ECO:0007669"/>
    <property type="project" value="UniProtKB-KW"/>
</dbReference>
<sequence>MAASYLVHPQPVKVHRSLPICHGNAILQVISNSPEVAVLLSVEQISKAYGARKAVDDVSFKVQRGQTVGLIGPNGAGKSTTVGMICGLLRADAGRIVLDGDVIGQGASAAKRKIGFVPQDLALYEDLSALENLKLFGALYGLKGAQLKQRCDQVLALVNLADRAADAPATFSGGMKRRLNIAAALLHEPQLLILDEPTVGVDPQSRNAIFDTLEALQAQGHSLIYTSHYMEEVERLADHIVIIDHGKVLADETPAALYHRLPAQAALEVELANEPSAALLAGVQALAGVTTVERSGATLNIGLAAASQAAPVLAWLDGQGHALLHFATARTSLENIFLNLTGRSLRD</sequence>
<feature type="domain" description="ABC transporter" evidence="4">
    <location>
        <begin position="40"/>
        <end position="270"/>
    </location>
</feature>
<accession>A0A7X4GVS4</accession>
<keyword evidence="1" id="KW-1003">Cell membrane</keyword>
<dbReference type="PANTHER" id="PTHR43582">
    <property type="entry name" value="LINEARMYCIN RESISTANCE ATP-BINDING PROTEIN LNRL"/>
    <property type="match status" value="1"/>
</dbReference>
<dbReference type="SUPFAM" id="SSF52540">
    <property type="entry name" value="P-loop containing nucleoside triphosphate hydrolases"/>
    <property type="match status" value="1"/>
</dbReference>
<dbReference type="AlphaFoldDB" id="A0A7X4GVS4"/>
<dbReference type="InterPro" id="IPR003439">
    <property type="entry name" value="ABC_transporter-like_ATP-bd"/>
</dbReference>
<keyword evidence="3 5" id="KW-0067">ATP-binding</keyword>